<dbReference type="OrthoDB" id="3804919at2"/>
<gene>
    <name evidence="2" type="ORF">DFJ69_0481</name>
</gene>
<sequence length="404" mass="44567">MSSLSETPGSLDDVLVGEAVLGVYRQMFAALARDAGAVVDDPELVDIAETLLSAFAEAGEDGLSREQMRYVCRRHPADAFENRLRVLRGLGAIREVFPKPNQLRYRASFTSVVGLMFVRRMMLDGGQSEMHRLLALERLNAADPRMTAEQARVGADGLGRAFRLWSVELLTLANSTIEELREQAPKLWGTTEVIDRAEQLHGAILRRWPELDRTCTELRAAIHAYGDASRRAAARLTDSAGTTRNLTLLPPETWRTYARTASREELAGVLEGFVFDAPAPWHDPAAIVTAVEDGPRTAPARPAPPRPSIPDPGLAGRPPADRSEADRLAGVAEQVLRGRDRVDVREALDRDWPTARRLLADLSAAHLRPELPYRLVWSDGLDTRPGDAPSWLSHGVFERSTETP</sequence>
<feature type="region of interest" description="Disordered" evidence="1">
    <location>
        <begin position="295"/>
        <end position="325"/>
    </location>
</feature>
<protein>
    <submittedName>
        <fullName evidence="2">Uncharacterized protein</fullName>
    </submittedName>
</protein>
<accession>A0A3D9SL15</accession>
<evidence type="ECO:0000313" key="2">
    <source>
        <dbReference type="EMBL" id="REE95100.1"/>
    </source>
</evidence>
<dbReference type="EMBL" id="QTTT01000001">
    <property type="protein sequence ID" value="REE95100.1"/>
    <property type="molecule type" value="Genomic_DNA"/>
</dbReference>
<keyword evidence="3" id="KW-1185">Reference proteome</keyword>
<evidence type="ECO:0000313" key="3">
    <source>
        <dbReference type="Proteomes" id="UP000256661"/>
    </source>
</evidence>
<dbReference type="RefSeq" id="WP_116020958.1">
    <property type="nucleotide sequence ID" value="NZ_QTTT01000001.1"/>
</dbReference>
<feature type="compositionally biased region" description="Pro residues" evidence="1">
    <location>
        <begin position="301"/>
        <end position="310"/>
    </location>
</feature>
<reference evidence="2 3" key="1">
    <citation type="submission" date="2018-08" db="EMBL/GenBank/DDBJ databases">
        <title>Sequencing the genomes of 1000 actinobacteria strains.</title>
        <authorList>
            <person name="Klenk H.-P."/>
        </authorList>
    </citation>
    <scope>NUCLEOTIDE SEQUENCE [LARGE SCALE GENOMIC DNA]</scope>
    <source>
        <strain evidence="2 3">DSM 43927</strain>
    </source>
</reference>
<evidence type="ECO:0000256" key="1">
    <source>
        <dbReference type="SAM" id="MobiDB-lite"/>
    </source>
</evidence>
<dbReference type="Proteomes" id="UP000256661">
    <property type="component" value="Unassembled WGS sequence"/>
</dbReference>
<proteinExistence type="predicted"/>
<organism evidence="2 3">
    <name type="scientific">Thermomonospora umbrina</name>
    <dbReference type="NCBI Taxonomy" id="111806"/>
    <lineage>
        <taxon>Bacteria</taxon>
        <taxon>Bacillati</taxon>
        <taxon>Actinomycetota</taxon>
        <taxon>Actinomycetes</taxon>
        <taxon>Streptosporangiales</taxon>
        <taxon>Thermomonosporaceae</taxon>
        <taxon>Thermomonospora</taxon>
    </lineage>
</organism>
<name>A0A3D9SL15_9ACTN</name>
<dbReference type="AlphaFoldDB" id="A0A3D9SL15"/>
<comment type="caution">
    <text evidence="2">The sequence shown here is derived from an EMBL/GenBank/DDBJ whole genome shotgun (WGS) entry which is preliminary data.</text>
</comment>